<comment type="caution">
    <text evidence="20">The sequence shown here is derived from an EMBL/GenBank/DDBJ whole genome shotgun (WGS) entry which is preliminary data.</text>
</comment>
<dbReference type="GO" id="GO:0140326">
    <property type="term" value="F:ATPase-coupled intramembrane lipid transporter activity"/>
    <property type="evidence" value="ECO:0007669"/>
    <property type="project" value="UniProtKB-EC"/>
</dbReference>
<dbReference type="Pfam" id="PF00122">
    <property type="entry name" value="E1-E2_ATPase"/>
    <property type="match status" value="1"/>
</dbReference>
<keyword evidence="21" id="KW-1185">Reference proteome</keyword>
<dbReference type="OrthoDB" id="377733at2759"/>
<sequence>MNDCFSKCKKKAIQGDRTVYVGSKRLPGEHVEVVVPHKYPDNRVISSKVIVPHKYPDNRVISSKVIVPHKYPDSRVISSKAIVPHKYPDNRVISSKAIVPHKYPDSRVISSKVIVPHKYPDSRVISSKVIVPHKYPDSRVISSKVIVPHKYPDSRVISSKVIVPHKYPDSRVISSKVIVPHKYPDSRVISSKVIVPHKYPDSRVISSKVIVPHKYPDSRVISSKVIVPHKYPDSRVMSSKVIVPHKYPDNRVMSSKVIVPHIYPDSRVMSSKVIVPHIYPDSRVISSKVIVPHKYPDSRVISSKVIVPHKYPDSRVISSKVIVPHKYPDSRVISSKVIVPHKYPDSRVISSKVIVPHKYPDNRVISSKVIVPHKYPDSRVISSKVIVPHKYPDNRVISSKVIVPHKYPDNRVISSKVIVPHKYPDSRVISSKVIVPHKYPDSRIISSKVIVPHKYPDSRVISSKVIVPHKYPDSRVISSKVIVPHKYPDNRVISSKVIVPHKYPDSRVISSNCSSQNIIVPHKYPDNRVISSKVIVPHKYPDSRVISSKVIVPHKYPDNRVISSKVIVPHKYPDNRVISSKVIVPHKYPDNRVISSKVIVPHKYPDSRVISLKLLSFNGDFSTTIMVIVDDAGVTISPFAEIDSESVPSHDGEAKKYTSWNFIPKNLFEQFRRLANFYFLCVGFIQLIIDSPVSPATSITPLVFVVVVTAIKQGYEDRLRHKADNEVNNREAYVVRDGKVAQVKSMDITVGDIVKVKLNHSFPCDLVLLSSHDPEGKCYVTTANLDGETNLKTHFSIPDTKHYQTDEDFGSLHAMIECQQPMPDLYKFVGRMTVHKNSENVMKPLGPENVLLRGARLKNTPYVYGCAVYTGSQTKMALNSKAKSTKFSRVERGLNTFLLAFIGILLTEALLSTILKYWYVRQDFMQNSWYLPTIKEEKKLTVKSALQDFLAFMVLYNYIIPISLYVTVEVQKFVGSMFIGWDLEMYDEENDQPAKANTSDLNEELGQVEYLFTDKTGTLTENDMQFRQCSIHGQKYEEVGGMLCKMSLSGAQSMPVHKLTENGCWTPEIEEFFALLALCHTVRVDHPEMHQTGAAYVYSHTGIEYEYQSSSPDEKAFVEACRRYAIIFHGLKDGMLEITFKGKMKRYQQLHVLEFDPTRKRMSVIIKNEEGEVYLLCKGAESAILDRVIEGEKQITLQHVNEFATFGLRTLVLAQRKLSEKDIALFDDKLQEARTSLQNREEKLAEVFDFMENELHVLGATAIEDKLQEDVPKTIESLRMAGIKVWVLTGDKEETAVNISHSAGHFKQGMTKFKLTQITDSIECAEAVRKHMISAEINFSQGKQNALIIDGTTLSHALYDHGDILRDLCHLCVAVLCCRMSPLQKAEVVKLIKTGKDAPVTAAIGDGANDVSMIQEAHVGLGIMGKEGRQAVRNSDYAFSKFKFLNRMLLLHGHFFYHRISTLVNYFFYKNVAFITAQFFYMFFSAFSQQSIFDSFYLMFYNITFTSLPIFLYSLFEQHTKQSTLLEQPQLYKTITRNCKLSKKYFIQWNALGLWHAVIFFFGVFLMFDGDITFYKNGKMMDNWMLGSVVYITCVLAVNIKLGLETYYWSAPIFFSYIFAFVGNVAMTSLYTGLLWPDLIITHQDFYHLFFVHVSCGPIWLCMIILIVIALLPDILIRCITDIQRTKNDSRRIDCQVYCYENGKALNDLRDNNSGLTNLMKINIRFHLRNVQGNLHCLPLTLWIMNISHIRNR</sequence>
<dbReference type="InterPro" id="IPR036412">
    <property type="entry name" value="HAD-like_sf"/>
</dbReference>
<feature type="transmembrane region" description="Helical" evidence="16">
    <location>
        <begin position="1466"/>
        <end position="1484"/>
    </location>
</feature>
<evidence type="ECO:0000256" key="2">
    <source>
        <dbReference type="ARBA" id="ARBA00004308"/>
    </source>
</evidence>
<feature type="binding site" evidence="14">
    <location>
        <position position="1379"/>
    </location>
    <ligand>
        <name>ATP</name>
        <dbReference type="ChEBI" id="CHEBI:30616"/>
    </ligand>
</feature>
<comment type="cofactor">
    <cofactor evidence="15">
        <name>Mg(2+)</name>
        <dbReference type="ChEBI" id="CHEBI:18420"/>
    </cofactor>
</comment>
<dbReference type="Pfam" id="PF16209">
    <property type="entry name" value="PhoLip_ATPase_N"/>
    <property type="match status" value="1"/>
</dbReference>
<feature type="transmembrane region" description="Helical" evidence="16">
    <location>
        <begin position="949"/>
        <end position="968"/>
    </location>
</feature>
<comment type="subcellular location">
    <subcellularLocation>
        <location evidence="2">Endomembrane system</location>
    </subcellularLocation>
    <subcellularLocation>
        <location evidence="1 16">Membrane</location>
        <topology evidence="1 16">Multi-pass membrane protein</topology>
    </subcellularLocation>
</comment>
<feature type="domain" description="P-type ATPase A" evidence="17">
    <location>
        <begin position="728"/>
        <end position="792"/>
    </location>
</feature>
<feature type="binding site" evidence="14">
    <location>
        <position position="1178"/>
    </location>
    <ligand>
        <name>ATP</name>
        <dbReference type="ChEBI" id="CHEBI:30616"/>
    </ligand>
</feature>
<dbReference type="PANTHER" id="PTHR24092">
    <property type="entry name" value="PROBABLE PHOSPHOLIPID-TRANSPORTING ATPASE"/>
    <property type="match status" value="1"/>
</dbReference>
<feature type="domain" description="P-type ATPase C-terminal" evidence="19">
    <location>
        <begin position="1432"/>
        <end position="1682"/>
    </location>
</feature>
<keyword evidence="9 16" id="KW-1278">Translocase</keyword>
<comment type="catalytic activity">
    <reaction evidence="12 16">
        <text>ATP + H2O + phospholipidSide 1 = ADP + phosphate + phospholipidSide 2.</text>
        <dbReference type="EC" id="7.6.2.1"/>
    </reaction>
</comment>
<dbReference type="Gene3D" id="2.70.150.10">
    <property type="entry name" value="Calcium-transporting ATPase, cytoplasmic transduction domain A"/>
    <property type="match status" value="1"/>
</dbReference>
<dbReference type="GO" id="GO:0000287">
    <property type="term" value="F:magnesium ion binding"/>
    <property type="evidence" value="ECO:0007669"/>
    <property type="project" value="UniProtKB-UniRule"/>
</dbReference>
<dbReference type="GO" id="GO:0005783">
    <property type="term" value="C:endoplasmic reticulum"/>
    <property type="evidence" value="ECO:0007669"/>
    <property type="project" value="TreeGrafter"/>
</dbReference>
<evidence type="ECO:0000256" key="5">
    <source>
        <dbReference type="ARBA" id="ARBA00022723"/>
    </source>
</evidence>
<dbReference type="NCBIfam" id="TIGR01494">
    <property type="entry name" value="ATPase_P-type"/>
    <property type="match status" value="2"/>
</dbReference>
<dbReference type="GO" id="GO:0005886">
    <property type="term" value="C:plasma membrane"/>
    <property type="evidence" value="ECO:0007669"/>
    <property type="project" value="TreeGrafter"/>
</dbReference>
<feature type="transmembrane region" description="Helical" evidence="16">
    <location>
        <begin position="896"/>
        <end position="919"/>
    </location>
</feature>
<feature type="binding site" evidence="14">
    <location>
        <position position="1015"/>
    </location>
    <ligand>
        <name>ATP</name>
        <dbReference type="ChEBI" id="CHEBI:30616"/>
    </ligand>
</feature>
<dbReference type="Gene3D" id="3.40.50.1000">
    <property type="entry name" value="HAD superfamily/HAD-like"/>
    <property type="match status" value="1"/>
</dbReference>
<feature type="binding site" evidence="14">
    <location>
        <position position="1385"/>
    </location>
    <ligand>
        <name>ATP</name>
        <dbReference type="ChEBI" id="CHEBI:30616"/>
    </ligand>
</feature>
<evidence type="ECO:0000256" key="4">
    <source>
        <dbReference type="ARBA" id="ARBA00022692"/>
    </source>
</evidence>
<dbReference type="Proteomes" id="UP000683360">
    <property type="component" value="Unassembled WGS sequence"/>
</dbReference>
<dbReference type="GO" id="GO:0016887">
    <property type="term" value="F:ATP hydrolysis activity"/>
    <property type="evidence" value="ECO:0007669"/>
    <property type="project" value="InterPro"/>
</dbReference>
<proteinExistence type="inferred from homology"/>
<dbReference type="InterPro" id="IPR032630">
    <property type="entry name" value="P_typ_ATPase_c"/>
</dbReference>
<dbReference type="InterPro" id="IPR023214">
    <property type="entry name" value="HAD_sf"/>
</dbReference>
<dbReference type="InterPro" id="IPR018303">
    <property type="entry name" value="ATPase_P-typ_P_site"/>
</dbReference>
<feature type="binding site" evidence="14">
    <location>
        <position position="1155"/>
    </location>
    <ligand>
        <name>ATP</name>
        <dbReference type="ChEBI" id="CHEBI:30616"/>
    </ligand>
</feature>
<comment type="similarity">
    <text evidence="3 16">Belongs to the cation transport ATPase (P-type) (TC 3.A.3) family. Type IV subfamily.</text>
</comment>
<dbReference type="SFLD" id="SFLDS00003">
    <property type="entry name" value="Haloacid_Dehalogenase"/>
    <property type="match status" value="1"/>
</dbReference>
<keyword evidence="5 15" id="KW-0479">Metal-binding</keyword>
<keyword evidence="7 14" id="KW-0067">ATP-binding</keyword>
<dbReference type="SUPFAM" id="SSF81665">
    <property type="entry name" value="Calcium ATPase, transmembrane domain M"/>
    <property type="match status" value="1"/>
</dbReference>
<dbReference type="InterPro" id="IPR008250">
    <property type="entry name" value="ATPase_P-typ_transduc_dom_A_sf"/>
</dbReference>
<feature type="transmembrane region" description="Helical" evidence="16">
    <location>
        <begin position="1584"/>
        <end position="1602"/>
    </location>
</feature>
<dbReference type="FunFam" id="3.40.50.1000:FF:000034">
    <property type="entry name" value="Phospholipid-transporting ATPase"/>
    <property type="match status" value="1"/>
</dbReference>
<evidence type="ECO:0000259" key="18">
    <source>
        <dbReference type="Pfam" id="PF16209"/>
    </source>
</evidence>
<dbReference type="EC" id="7.6.2.1" evidence="16"/>
<evidence type="ECO:0000256" key="3">
    <source>
        <dbReference type="ARBA" id="ARBA00008109"/>
    </source>
</evidence>
<feature type="transmembrane region" description="Helical" evidence="16">
    <location>
        <begin position="1496"/>
        <end position="1516"/>
    </location>
</feature>
<evidence type="ECO:0000256" key="8">
    <source>
        <dbReference type="ARBA" id="ARBA00022842"/>
    </source>
</evidence>
<keyword evidence="8 15" id="KW-0460">Magnesium</keyword>
<dbReference type="PRINTS" id="PR00119">
    <property type="entry name" value="CATATPASE"/>
</dbReference>
<feature type="binding site" evidence="14">
    <location>
        <position position="1016"/>
    </location>
    <ligand>
        <name>ATP</name>
        <dbReference type="ChEBI" id="CHEBI:30616"/>
    </ligand>
</feature>
<dbReference type="Pfam" id="PF13246">
    <property type="entry name" value="Cation_ATPase"/>
    <property type="match status" value="1"/>
</dbReference>
<dbReference type="NCBIfam" id="TIGR01652">
    <property type="entry name" value="ATPase-Plipid"/>
    <property type="match status" value="1"/>
</dbReference>
<evidence type="ECO:0000259" key="17">
    <source>
        <dbReference type="Pfam" id="PF00122"/>
    </source>
</evidence>
<feature type="active site" description="4-aspartylphosphate intermediate" evidence="13">
    <location>
        <position position="1014"/>
    </location>
</feature>
<feature type="binding site" evidence="14">
    <location>
        <position position="1209"/>
    </location>
    <ligand>
        <name>ATP</name>
        <dbReference type="ChEBI" id="CHEBI:30616"/>
    </ligand>
</feature>
<dbReference type="Gene3D" id="3.40.1110.10">
    <property type="entry name" value="Calcium-transporting ATPase, cytoplasmic domain N"/>
    <property type="match status" value="1"/>
</dbReference>
<dbReference type="Pfam" id="PF16212">
    <property type="entry name" value="PhoLip_ATPase_C"/>
    <property type="match status" value="1"/>
</dbReference>
<keyword evidence="10 16" id="KW-1133">Transmembrane helix</keyword>
<feature type="transmembrane region" description="Helical" evidence="16">
    <location>
        <begin position="1646"/>
        <end position="1672"/>
    </location>
</feature>
<feature type="binding site" evidence="14">
    <location>
        <position position="1409"/>
    </location>
    <ligand>
        <name>ATP</name>
        <dbReference type="ChEBI" id="CHEBI:30616"/>
    </ligand>
</feature>
<dbReference type="SFLD" id="SFLDF00027">
    <property type="entry name" value="p-type_atpase"/>
    <property type="match status" value="1"/>
</dbReference>
<evidence type="ECO:0000256" key="16">
    <source>
        <dbReference type="RuleBase" id="RU362033"/>
    </source>
</evidence>
<dbReference type="SUPFAM" id="SSF81653">
    <property type="entry name" value="Calcium ATPase, transduction domain A"/>
    <property type="match status" value="1"/>
</dbReference>
<evidence type="ECO:0000256" key="1">
    <source>
        <dbReference type="ARBA" id="ARBA00004141"/>
    </source>
</evidence>
<feature type="transmembrane region" description="Helical" evidence="16">
    <location>
        <begin position="1546"/>
        <end position="1568"/>
    </location>
</feature>
<accession>A0A8S3SYD0</accession>
<evidence type="ECO:0000313" key="21">
    <source>
        <dbReference type="Proteomes" id="UP000683360"/>
    </source>
</evidence>
<feature type="binding site" evidence="14">
    <location>
        <position position="1291"/>
    </location>
    <ligand>
        <name>ATP</name>
        <dbReference type="ChEBI" id="CHEBI:30616"/>
    </ligand>
</feature>
<feature type="transmembrane region" description="Helical" evidence="16">
    <location>
        <begin position="695"/>
        <end position="711"/>
    </location>
</feature>
<evidence type="ECO:0000256" key="15">
    <source>
        <dbReference type="PIRSR" id="PIRSR606539-3"/>
    </source>
</evidence>
<dbReference type="SFLD" id="SFLDG00002">
    <property type="entry name" value="C1.7:_P-type_atpase_like"/>
    <property type="match status" value="1"/>
</dbReference>
<dbReference type="InterPro" id="IPR023298">
    <property type="entry name" value="ATPase_P-typ_TM_dom_sf"/>
</dbReference>
<feature type="transmembrane region" description="Helical" evidence="16">
    <location>
        <begin position="1614"/>
        <end position="1634"/>
    </location>
</feature>
<feature type="binding site" evidence="14">
    <location>
        <position position="1410"/>
    </location>
    <ligand>
        <name>ATP</name>
        <dbReference type="ChEBI" id="CHEBI:30616"/>
    </ligand>
</feature>
<dbReference type="SUPFAM" id="SSF56784">
    <property type="entry name" value="HAD-like"/>
    <property type="match status" value="1"/>
</dbReference>
<evidence type="ECO:0000256" key="10">
    <source>
        <dbReference type="ARBA" id="ARBA00022989"/>
    </source>
</evidence>
<reference evidence="20" key="1">
    <citation type="submission" date="2021-03" db="EMBL/GenBank/DDBJ databases">
        <authorList>
            <person name="Bekaert M."/>
        </authorList>
    </citation>
    <scope>NUCLEOTIDE SEQUENCE</scope>
</reference>
<dbReference type="CDD" id="cd02073">
    <property type="entry name" value="P-type_ATPase_APLT_Dnf-like"/>
    <property type="match status" value="1"/>
</dbReference>
<dbReference type="GO" id="GO:0045332">
    <property type="term" value="P:phospholipid translocation"/>
    <property type="evidence" value="ECO:0007669"/>
    <property type="project" value="TreeGrafter"/>
</dbReference>
<feature type="binding site" evidence="15">
    <location>
        <position position="1406"/>
    </location>
    <ligand>
        <name>Mg(2+)</name>
        <dbReference type="ChEBI" id="CHEBI:18420"/>
    </ligand>
</feature>
<dbReference type="InterPro" id="IPR059000">
    <property type="entry name" value="ATPase_P-type_domA"/>
</dbReference>
<feature type="domain" description="P-type ATPase N-terminal" evidence="18">
    <location>
        <begin position="655"/>
        <end position="699"/>
    </location>
</feature>
<evidence type="ECO:0000256" key="12">
    <source>
        <dbReference type="ARBA" id="ARBA00034036"/>
    </source>
</evidence>
<dbReference type="InterPro" id="IPR023299">
    <property type="entry name" value="ATPase_P-typ_cyto_dom_N"/>
</dbReference>
<feature type="binding site" evidence="14">
    <location>
        <position position="1290"/>
    </location>
    <ligand>
        <name>ATP</name>
        <dbReference type="ChEBI" id="CHEBI:30616"/>
    </ligand>
</feature>
<protein>
    <recommendedName>
        <fullName evidence="16">Phospholipid-transporting ATPase</fullName>
        <ecNumber evidence="16">7.6.2.1</ecNumber>
    </recommendedName>
</protein>
<keyword evidence="4 16" id="KW-0812">Transmembrane</keyword>
<evidence type="ECO:0000256" key="13">
    <source>
        <dbReference type="PIRSR" id="PIRSR606539-1"/>
    </source>
</evidence>
<dbReference type="InterPro" id="IPR044492">
    <property type="entry name" value="P_typ_ATPase_HD_dom"/>
</dbReference>
<feature type="binding site" evidence="14">
    <location>
        <position position="1014"/>
    </location>
    <ligand>
        <name>ATP</name>
        <dbReference type="ChEBI" id="CHEBI:30616"/>
    </ligand>
</feature>
<feature type="binding site" evidence="14">
    <location>
        <position position="1289"/>
    </location>
    <ligand>
        <name>ATP</name>
        <dbReference type="ChEBI" id="CHEBI:30616"/>
    </ligand>
</feature>
<dbReference type="PROSITE" id="PS00154">
    <property type="entry name" value="ATPASE_E1_E2"/>
    <property type="match status" value="1"/>
</dbReference>
<feature type="binding site" evidence="15">
    <location>
        <position position="1410"/>
    </location>
    <ligand>
        <name>Mg(2+)</name>
        <dbReference type="ChEBI" id="CHEBI:18420"/>
    </ligand>
</feature>
<gene>
    <name evidence="20" type="ORF">MEDL_37742</name>
</gene>
<dbReference type="InterPro" id="IPR001757">
    <property type="entry name" value="P_typ_ATPase"/>
</dbReference>
<dbReference type="InterPro" id="IPR032631">
    <property type="entry name" value="P-type_ATPase_N"/>
</dbReference>
<dbReference type="PANTHER" id="PTHR24092:SF175">
    <property type="entry name" value="PHOSPHOLIPID-TRANSPORTING ATPASE"/>
    <property type="match status" value="1"/>
</dbReference>
<evidence type="ECO:0000256" key="6">
    <source>
        <dbReference type="ARBA" id="ARBA00022741"/>
    </source>
</evidence>
<dbReference type="GO" id="GO:0005524">
    <property type="term" value="F:ATP binding"/>
    <property type="evidence" value="ECO:0007669"/>
    <property type="project" value="UniProtKB-UniRule"/>
</dbReference>
<evidence type="ECO:0000256" key="7">
    <source>
        <dbReference type="ARBA" id="ARBA00022840"/>
    </source>
</evidence>
<dbReference type="SUPFAM" id="SSF81660">
    <property type="entry name" value="Metal cation-transporting ATPase, ATP-binding domain N"/>
    <property type="match status" value="1"/>
</dbReference>
<keyword evidence="11 16" id="KW-0472">Membrane</keyword>
<evidence type="ECO:0000256" key="11">
    <source>
        <dbReference type="ARBA" id="ARBA00023136"/>
    </source>
</evidence>
<organism evidence="20 21">
    <name type="scientific">Mytilus edulis</name>
    <name type="common">Blue mussel</name>
    <dbReference type="NCBI Taxonomy" id="6550"/>
    <lineage>
        <taxon>Eukaryota</taxon>
        <taxon>Metazoa</taxon>
        <taxon>Spiralia</taxon>
        <taxon>Lophotrochozoa</taxon>
        <taxon>Mollusca</taxon>
        <taxon>Bivalvia</taxon>
        <taxon>Autobranchia</taxon>
        <taxon>Pteriomorphia</taxon>
        <taxon>Mytilida</taxon>
        <taxon>Mytiloidea</taxon>
        <taxon>Mytilidae</taxon>
        <taxon>Mytilinae</taxon>
        <taxon>Mytilus</taxon>
    </lineage>
</organism>
<evidence type="ECO:0000256" key="9">
    <source>
        <dbReference type="ARBA" id="ARBA00022967"/>
    </source>
</evidence>
<dbReference type="InterPro" id="IPR006539">
    <property type="entry name" value="P-type_ATPase_IV"/>
</dbReference>
<evidence type="ECO:0000256" key="14">
    <source>
        <dbReference type="PIRSR" id="PIRSR606539-2"/>
    </source>
</evidence>
<name>A0A8S3SYD0_MYTED</name>
<evidence type="ECO:0000259" key="19">
    <source>
        <dbReference type="Pfam" id="PF16212"/>
    </source>
</evidence>
<feature type="binding site" evidence="15">
    <location>
        <position position="1016"/>
    </location>
    <ligand>
        <name>Mg(2+)</name>
        <dbReference type="ChEBI" id="CHEBI:18420"/>
    </ligand>
</feature>
<feature type="binding site" evidence="15">
    <location>
        <position position="1014"/>
    </location>
    <ligand>
        <name>Mg(2+)</name>
        <dbReference type="ChEBI" id="CHEBI:18420"/>
    </ligand>
</feature>
<keyword evidence="6 14" id="KW-0547">Nucleotide-binding</keyword>
<evidence type="ECO:0000313" key="20">
    <source>
        <dbReference type="EMBL" id="CAG2224598.1"/>
    </source>
</evidence>
<feature type="binding site" evidence="14">
    <location>
        <position position="1114"/>
    </location>
    <ligand>
        <name>ATP</name>
        <dbReference type="ChEBI" id="CHEBI:30616"/>
    </ligand>
</feature>
<dbReference type="EMBL" id="CAJPWZ010001808">
    <property type="protein sequence ID" value="CAG2224598.1"/>
    <property type="molecule type" value="Genomic_DNA"/>
</dbReference>